<gene>
    <name evidence="3" type="ORF">ROA7023_03338</name>
</gene>
<evidence type="ECO:0000313" key="3">
    <source>
        <dbReference type="EMBL" id="SLN68894.1"/>
    </source>
</evidence>
<dbReference type="CDD" id="cd00761">
    <property type="entry name" value="Glyco_tranf_GTA_type"/>
    <property type="match status" value="1"/>
</dbReference>
<keyword evidence="4" id="KW-1185">Reference proteome</keyword>
<dbReference type="OrthoDB" id="9790710at2"/>
<dbReference type="EMBL" id="FWFZ01000021">
    <property type="protein sequence ID" value="SLN68894.1"/>
    <property type="molecule type" value="Genomic_DNA"/>
</dbReference>
<evidence type="ECO:0000259" key="2">
    <source>
        <dbReference type="Pfam" id="PF00535"/>
    </source>
</evidence>
<dbReference type="Gene3D" id="3.90.550.10">
    <property type="entry name" value="Spore Coat Polysaccharide Biosynthesis Protein SpsA, Chain A"/>
    <property type="match status" value="1"/>
</dbReference>
<dbReference type="InterPro" id="IPR001173">
    <property type="entry name" value="Glyco_trans_2-like"/>
</dbReference>
<dbReference type="Pfam" id="PF00535">
    <property type="entry name" value="Glycos_transf_2"/>
    <property type="match status" value="1"/>
</dbReference>
<protein>
    <submittedName>
        <fullName evidence="3">Glycosyl transferase family 2</fullName>
    </submittedName>
</protein>
<name>A0A1Y5TSX0_9RHOB</name>
<dbReference type="AlphaFoldDB" id="A0A1Y5TSX0"/>
<dbReference type="SUPFAM" id="SSF53448">
    <property type="entry name" value="Nucleotide-diphospho-sugar transferases"/>
    <property type="match status" value="1"/>
</dbReference>
<proteinExistence type="predicted"/>
<keyword evidence="3" id="KW-0808">Transferase</keyword>
<dbReference type="GO" id="GO:0016740">
    <property type="term" value="F:transferase activity"/>
    <property type="evidence" value="ECO:0007669"/>
    <property type="project" value="UniProtKB-KW"/>
</dbReference>
<evidence type="ECO:0000313" key="4">
    <source>
        <dbReference type="Proteomes" id="UP000193900"/>
    </source>
</evidence>
<evidence type="ECO:0000256" key="1">
    <source>
        <dbReference type="SAM" id="MobiDB-lite"/>
    </source>
</evidence>
<dbReference type="InterPro" id="IPR029044">
    <property type="entry name" value="Nucleotide-diphossugar_trans"/>
</dbReference>
<feature type="compositionally biased region" description="Basic and acidic residues" evidence="1">
    <location>
        <begin position="269"/>
        <end position="282"/>
    </location>
</feature>
<accession>A0A1Y5TSX0</accession>
<reference evidence="3 4" key="1">
    <citation type="submission" date="2017-03" db="EMBL/GenBank/DDBJ databases">
        <authorList>
            <person name="Afonso C.L."/>
            <person name="Miller P.J."/>
            <person name="Scott M.A."/>
            <person name="Spackman E."/>
            <person name="Goraichik I."/>
            <person name="Dimitrov K.M."/>
            <person name="Suarez D.L."/>
            <person name="Swayne D.E."/>
        </authorList>
    </citation>
    <scope>NUCLEOTIDE SEQUENCE [LARGE SCALE GENOMIC DNA]</scope>
    <source>
        <strain evidence="3 4">CECT 7023</strain>
    </source>
</reference>
<organism evidence="3 4">
    <name type="scientific">Roseisalinus antarcticus</name>
    <dbReference type="NCBI Taxonomy" id="254357"/>
    <lineage>
        <taxon>Bacteria</taxon>
        <taxon>Pseudomonadati</taxon>
        <taxon>Pseudomonadota</taxon>
        <taxon>Alphaproteobacteria</taxon>
        <taxon>Rhodobacterales</taxon>
        <taxon>Roseobacteraceae</taxon>
        <taxon>Roseisalinus</taxon>
    </lineage>
</organism>
<feature type="region of interest" description="Disordered" evidence="1">
    <location>
        <begin position="249"/>
        <end position="292"/>
    </location>
</feature>
<sequence>MSPAATAPPDLTLALTVHAESLVAGPTLASAEAALARLEAAGYRVERLIGLDDPTPEARAFMTQPALAAWEVREMAFRDQGRTRNALAAQARGRWLAFLDADDLFSENWLIEAVQSLEAAGPGARVILHPEVVWEFDGTAMSHANIAQDNPLFTPHHLGIQNYYDALCLAPREAWTEVPFADRDIAGGFAYEDWQWAVETMAAGWHHGVVRDTLIFKRRRDSSQTGEARSRRVSIRGLAALAIDRIGRLGRPGAGGTDTDTDTGTGRAETGKAETGKTDTGESGRTGGGAAP</sequence>
<feature type="domain" description="Glycosyltransferase 2-like" evidence="2">
    <location>
        <begin position="78"/>
        <end position="123"/>
    </location>
</feature>
<dbReference type="Proteomes" id="UP000193900">
    <property type="component" value="Unassembled WGS sequence"/>
</dbReference>
<dbReference type="RefSeq" id="WP_085880126.1">
    <property type="nucleotide sequence ID" value="NZ_FWFZ01000021.1"/>
</dbReference>